<dbReference type="InterPro" id="IPR001841">
    <property type="entry name" value="Znf_RING"/>
</dbReference>
<evidence type="ECO:0000259" key="6">
    <source>
        <dbReference type="PROSITE" id="PS50135"/>
    </source>
</evidence>
<dbReference type="AlphaFoldDB" id="A0A8C7EHH9"/>
<dbReference type="PROSITE" id="PS50966">
    <property type="entry name" value="ZF_SWIM"/>
    <property type="match status" value="1"/>
</dbReference>
<dbReference type="PANTHER" id="PTHR21540:SF3">
    <property type="entry name" value="E3 UBIQUITIN-PROTEIN LIGASE ZSWIM2"/>
    <property type="match status" value="1"/>
</dbReference>
<proteinExistence type="predicted"/>
<keyword evidence="2 4" id="KW-0863">Zinc-finger</keyword>
<dbReference type="Pfam" id="PF00569">
    <property type="entry name" value="ZZ"/>
    <property type="match status" value="1"/>
</dbReference>
<dbReference type="CDD" id="cd16494">
    <property type="entry name" value="RING-CH-C4HC3_ZSWM2"/>
    <property type="match status" value="1"/>
</dbReference>
<sequence>TVRGSVNVSERKAPLSLSPCASCGSWAPPPSCCARRAARAPRCGCGPFPLRARFPAARGAQPRRCPWQVVLGEPHSCSCSAFRRERRLCKHLCKCRVLPKSFNFLVLVDAFKLGLLEREIEDMLQRLQQRQTLSPQQTTFLPTLSEQDEMLFIRQKEISREDVCPICQEELLKMMLPITFCRYGCGNNVHIKCMKIWADHQDELRPGSVVKCPLCREEFAPLNLILEEFRNSAQLVTAAERASLDRHLGIPCNNCRVFPIVGRCYKCTECIEYHLCHECFIGFLHSPHVFVFRQKRNKAWRSLDQLPELPAQGENFRRTICTPKRIVKSLPNILVGKQSHLLAPGIQCRCCLKPFHRGQRVRLLPCNHKFHRACIDSWLLHQRNTCPIDEYVVYNPLTWKAMSTKDEICLTGSHRNISKLSEQAAPEIFVSGNGLFLKQTLSGHISESLQRSFKKPHNKGVPDSLSSFETSFCSKTNTISPRKDGKAPSGLLTTFHLKTQDQFWSRVSYKYFIYTGMHSSKGKVTFFQDVMVQKACGEGSKHKNVWVLYKESIPLKPSSTSTNLKISIRKKRSPVIHPPLHPSFLRGGLCSLPQSHCTLLMFSRPSTSSLKKYRNL</sequence>
<protein>
    <submittedName>
        <fullName evidence="8">Zinc finger SWIM-type containing 2</fullName>
    </submittedName>
</protein>
<dbReference type="InterPro" id="IPR007527">
    <property type="entry name" value="Znf_SWIM"/>
</dbReference>
<evidence type="ECO:0000259" key="7">
    <source>
        <dbReference type="PROSITE" id="PS50966"/>
    </source>
</evidence>
<dbReference type="Proteomes" id="UP000694420">
    <property type="component" value="Unplaced"/>
</dbReference>
<dbReference type="Pfam" id="PF13639">
    <property type="entry name" value="zf-RING_2"/>
    <property type="match status" value="1"/>
</dbReference>
<dbReference type="InterPro" id="IPR013083">
    <property type="entry name" value="Znf_RING/FYVE/PHD"/>
</dbReference>
<keyword evidence="9" id="KW-1185">Reference proteome</keyword>
<dbReference type="PROSITE" id="PS50135">
    <property type="entry name" value="ZF_ZZ_2"/>
    <property type="match status" value="1"/>
</dbReference>
<evidence type="ECO:0000256" key="2">
    <source>
        <dbReference type="ARBA" id="ARBA00022771"/>
    </source>
</evidence>
<evidence type="ECO:0000259" key="5">
    <source>
        <dbReference type="PROSITE" id="PS50089"/>
    </source>
</evidence>
<dbReference type="InterPro" id="IPR000433">
    <property type="entry name" value="Znf_ZZ"/>
</dbReference>
<feature type="domain" description="SWIM-type" evidence="7">
    <location>
        <begin position="67"/>
        <end position="100"/>
    </location>
</feature>
<dbReference type="Pfam" id="PF04434">
    <property type="entry name" value="SWIM"/>
    <property type="match status" value="1"/>
</dbReference>
<keyword evidence="3" id="KW-0862">Zinc</keyword>
<dbReference type="CDD" id="cd16486">
    <property type="entry name" value="mRING-H2-C3H2C2D_ZSWM2"/>
    <property type="match status" value="1"/>
</dbReference>
<evidence type="ECO:0000256" key="4">
    <source>
        <dbReference type="PROSITE-ProRule" id="PRU00228"/>
    </source>
</evidence>
<dbReference type="SMART" id="SM00291">
    <property type="entry name" value="ZnF_ZZ"/>
    <property type="match status" value="1"/>
</dbReference>
<name>A0A8C7EHH9_NOTPE</name>
<evidence type="ECO:0000313" key="9">
    <source>
        <dbReference type="Proteomes" id="UP000694420"/>
    </source>
</evidence>
<reference evidence="8" key="1">
    <citation type="submission" date="2025-08" db="UniProtKB">
        <authorList>
            <consortium name="Ensembl"/>
        </authorList>
    </citation>
    <scope>IDENTIFICATION</scope>
</reference>
<keyword evidence="1" id="KW-0479">Metal-binding</keyword>
<dbReference type="SUPFAM" id="SSF57850">
    <property type="entry name" value="RING/U-box"/>
    <property type="match status" value="3"/>
</dbReference>
<dbReference type="Gene3D" id="3.30.60.90">
    <property type="match status" value="1"/>
</dbReference>
<dbReference type="PANTHER" id="PTHR21540">
    <property type="entry name" value="RING FINGER AND SWIM DOMAIN-CONTAINING PROTEIN 2"/>
    <property type="match status" value="1"/>
</dbReference>
<dbReference type="PROSITE" id="PS01357">
    <property type="entry name" value="ZF_ZZ_1"/>
    <property type="match status" value="1"/>
</dbReference>
<accession>A0A8C7EHH9</accession>
<feature type="domain" description="ZZ-type" evidence="6">
    <location>
        <begin position="247"/>
        <end position="298"/>
    </location>
</feature>
<dbReference type="GO" id="GO:0008270">
    <property type="term" value="F:zinc ion binding"/>
    <property type="evidence" value="ECO:0007669"/>
    <property type="project" value="UniProtKB-KW"/>
</dbReference>
<feature type="domain" description="RING-type" evidence="5">
    <location>
        <begin position="164"/>
        <end position="216"/>
    </location>
</feature>
<dbReference type="GO" id="GO:0061630">
    <property type="term" value="F:ubiquitin protein ligase activity"/>
    <property type="evidence" value="ECO:0007669"/>
    <property type="project" value="InterPro"/>
</dbReference>
<evidence type="ECO:0000256" key="3">
    <source>
        <dbReference type="ARBA" id="ARBA00022833"/>
    </source>
</evidence>
<reference evidence="8" key="2">
    <citation type="submission" date="2025-09" db="UniProtKB">
        <authorList>
            <consortium name="Ensembl"/>
        </authorList>
    </citation>
    <scope>IDENTIFICATION</scope>
</reference>
<dbReference type="Gene3D" id="3.30.40.10">
    <property type="entry name" value="Zinc/RING finger domain, C3HC4 (zinc finger)"/>
    <property type="match status" value="2"/>
</dbReference>
<evidence type="ECO:0000313" key="8">
    <source>
        <dbReference type="Ensembl" id="ENSNPEP00000020248.1"/>
    </source>
</evidence>
<evidence type="ECO:0000256" key="1">
    <source>
        <dbReference type="ARBA" id="ARBA00022723"/>
    </source>
</evidence>
<feature type="domain" description="RING-type" evidence="5">
    <location>
        <begin position="348"/>
        <end position="390"/>
    </location>
</feature>
<dbReference type="InterPro" id="IPR043145">
    <property type="entry name" value="Znf_ZZ_sf"/>
</dbReference>
<organism evidence="8 9">
    <name type="scientific">Nothoprocta perdicaria</name>
    <name type="common">Chilean tinamou</name>
    <name type="synonym">Crypturus perdicarius</name>
    <dbReference type="NCBI Taxonomy" id="30464"/>
    <lineage>
        <taxon>Eukaryota</taxon>
        <taxon>Metazoa</taxon>
        <taxon>Chordata</taxon>
        <taxon>Craniata</taxon>
        <taxon>Vertebrata</taxon>
        <taxon>Euteleostomi</taxon>
        <taxon>Archelosauria</taxon>
        <taxon>Archosauria</taxon>
        <taxon>Dinosauria</taxon>
        <taxon>Saurischia</taxon>
        <taxon>Theropoda</taxon>
        <taxon>Coelurosauria</taxon>
        <taxon>Aves</taxon>
        <taxon>Palaeognathae</taxon>
        <taxon>Tinamiformes</taxon>
        <taxon>Tinamidae</taxon>
        <taxon>Nothoprocta</taxon>
    </lineage>
</organism>
<dbReference type="Ensembl" id="ENSNPET00000020763.1">
    <property type="protein sequence ID" value="ENSNPEP00000020248.1"/>
    <property type="gene ID" value="ENSNPEG00000015054.1"/>
</dbReference>
<dbReference type="SMART" id="SM00184">
    <property type="entry name" value="RING"/>
    <property type="match status" value="2"/>
</dbReference>
<dbReference type="InterPro" id="IPR039903">
    <property type="entry name" value="Zswim2"/>
</dbReference>
<dbReference type="PROSITE" id="PS50089">
    <property type="entry name" value="ZF_RING_2"/>
    <property type="match status" value="2"/>
</dbReference>